<dbReference type="RefSeq" id="WP_015049705.1">
    <property type="nucleotide sequence ID" value="NZ_KI912609.1"/>
</dbReference>
<dbReference type="InterPro" id="IPR027417">
    <property type="entry name" value="P-loop_NTPase"/>
</dbReference>
<dbReference type="SUPFAM" id="SSF52540">
    <property type="entry name" value="P-loop containing nucleoside triphosphate hydrolases"/>
    <property type="match status" value="1"/>
</dbReference>
<dbReference type="KEGG" id="tpz:Tph_c05490"/>
<dbReference type="GO" id="GO:0005524">
    <property type="term" value="F:ATP binding"/>
    <property type="evidence" value="ECO:0007669"/>
    <property type="project" value="TreeGrafter"/>
</dbReference>
<organism evidence="5 6">
    <name type="scientific">Thermacetogenium phaeum (strain ATCC BAA-254 / DSM 26808 / PB)</name>
    <dbReference type="NCBI Taxonomy" id="1089553"/>
    <lineage>
        <taxon>Bacteria</taxon>
        <taxon>Bacillati</taxon>
        <taxon>Bacillota</taxon>
        <taxon>Clostridia</taxon>
        <taxon>Thermoanaerobacterales</taxon>
        <taxon>Thermoanaerobacteraceae</taxon>
        <taxon>Thermacetogenium</taxon>
    </lineage>
</organism>
<feature type="modified residue" description="4-aspartylphosphate" evidence="3">
    <location>
        <position position="61"/>
    </location>
</feature>
<protein>
    <recommendedName>
        <fullName evidence="1">Stage 0 sporulation protein A homolog</fullName>
    </recommendedName>
</protein>
<dbReference type="GO" id="GO:0009898">
    <property type="term" value="C:cytoplasmic side of plasma membrane"/>
    <property type="evidence" value="ECO:0007669"/>
    <property type="project" value="TreeGrafter"/>
</dbReference>
<keyword evidence="6" id="KW-1185">Reference proteome</keyword>
<evidence type="ECO:0000313" key="6">
    <source>
        <dbReference type="Proteomes" id="UP000000467"/>
    </source>
</evidence>
<evidence type="ECO:0000256" key="1">
    <source>
        <dbReference type="ARBA" id="ARBA00018672"/>
    </source>
</evidence>
<dbReference type="Pfam" id="PF00072">
    <property type="entry name" value="Response_reg"/>
    <property type="match status" value="1"/>
</dbReference>
<accession>K4LFF8</accession>
<evidence type="ECO:0000259" key="4">
    <source>
        <dbReference type="PROSITE" id="PS50110"/>
    </source>
</evidence>
<gene>
    <name evidence="5" type="ordered locus">Tph_c05490</name>
</gene>
<dbReference type="PANTHER" id="PTHR43384:SF13">
    <property type="entry name" value="SLR0110 PROTEIN"/>
    <property type="match status" value="1"/>
</dbReference>
<dbReference type="PROSITE" id="PS50110">
    <property type="entry name" value="RESPONSE_REGULATORY"/>
    <property type="match status" value="1"/>
</dbReference>
<comment type="function">
    <text evidence="2">May play the central regulatory role in sporulation. It may be an element of the effector pathway responsible for the activation of sporulation genes in response to nutritional stress. Spo0A may act in concert with spo0H (a sigma factor) to control the expression of some genes that are critical to the sporulation process.</text>
</comment>
<dbReference type="Proteomes" id="UP000000467">
    <property type="component" value="Chromosome"/>
</dbReference>
<dbReference type="SMART" id="SM00448">
    <property type="entry name" value="REC"/>
    <property type="match status" value="1"/>
</dbReference>
<dbReference type="HOGENOM" id="CLU_033160_3_1_9"/>
<dbReference type="InterPro" id="IPR001789">
    <property type="entry name" value="Sig_transdc_resp-reg_receiver"/>
</dbReference>
<dbReference type="Gene3D" id="3.40.50.2300">
    <property type="match status" value="1"/>
</dbReference>
<dbReference type="Pfam" id="PF13614">
    <property type="entry name" value="AAA_31"/>
    <property type="match status" value="1"/>
</dbReference>
<dbReference type="InterPro" id="IPR050625">
    <property type="entry name" value="ParA/MinD_ATPase"/>
</dbReference>
<name>K4LFF8_THEPS</name>
<dbReference type="eggNOG" id="COG2197">
    <property type="taxonomic scope" value="Bacteria"/>
</dbReference>
<dbReference type="InterPro" id="IPR011006">
    <property type="entry name" value="CheY-like_superfamily"/>
</dbReference>
<dbReference type="eggNOG" id="COG4963">
    <property type="taxonomic scope" value="Bacteria"/>
</dbReference>
<feature type="domain" description="Response regulatory" evidence="4">
    <location>
        <begin position="10"/>
        <end position="126"/>
    </location>
</feature>
<dbReference type="EMBL" id="CP003732">
    <property type="protein sequence ID" value="AFV10787.1"/>
    <property type="molecule type" value="Genomic_DNA"/>
</dbReference>
<dbReference type="InterPro" id="IPR025669">
    <property type="entry name" value="AAA_dom"/>
</dbReference>
<dbReference type="SUPFAM" id="SSF52172">
    <property type="entry name" value="CheY-like"/>
    <property type="match status" value="1"/>
</dbReference>
<evidence type="ECO:0000256" key="2">
    <source>
        <dbReference type="ARBA" id="ARBA00024867"/>
    </source>
</evidence>
<evidence type="ECO:0000313" key="5">
    <source>
        <dbReference type="EMBL" id="AFV10787.1"/>
    </source>
</evidence>
<evidence type="ECO:0000256" key="3">
    <source>
        <dbReference type="PROSITE-ProRule" id="PRU00169"/>
    </source>
</evidence>
<sequence>MEEAKRKRIRVLIVDDVPETCENIRCLLHFEPGVEVVGEARDGEEAVNKAEKLRPDVVLMDINMPVMDGIAATEAISCRVPGSSVIIMSVQGEQEYLRQAMIAGARDYVVKPFTSDELTAAIYRVYELDQRRLDRVQNLHAGSFGQPRGQVITVFSTKGGVGKTTLAVNLGVCLSHLFGFSVALIDLDLQFGDVAVLLDLTPRRSIADLAADFNQLDEELLEATLARHSSGLRVLAAPPRPEYAEMVSPPLVEKVIKLLSNRYDYILVDTPGSFTDAGMVALDYAHQILLVLSLDLPTLKNIKLGLEVLDSLHHKDKVRAILNRSNMELGIGPGDVEKSLGISLAAQIPSDGRVVVEAVNVGRPFVLSHPKSRVAESLRQLAGELARTNSQVQQEKKKKGLLRSFNPLSALQDG</sequence>
<dbReference type="GO" id="GO:0005829">
    <property type="term" value="C:cytosol"/>
    <property type="evidence" value="ECO:0007669"/>
    <property type="project" value="TreeGrafter"/>
</dbReference>
<dbReference type="GO" id="GO:0000160">
    <property type="term" value="P:phosphorelay signal transduction system"/>
    <property type="evidence" value="ECO:0007669"/>
    <property type="project" value="InterPro"/>
</dbReference>
<proteinExistence type="predicted"/>
<dbReference type="AlphaFoldDB" id="K4LFF8"/>
<keyword evidence="3" id="KW-0597">Phosphoprotein</keyword>
<dbReference type="GO" id="GO:0051782">
    <property type="term" value="P:negative regulation of cell division"/>
    <property type="evidence" value="ECO:0007669"/>
    <property type="project" value="TreeGrafter"/>
</dbReference>
<dbReference type="STRING" id="1089553.Tph_c05490"/>
<dbReference type="Gene3D" id="3.40.50.300">
    <property type="entry name" value="P-loop containing nucleotide triphosphate hydrolases"/>
    <property type="match status" value="1"/>
</dbReference>
<dbReference type="GO" id="GO:0016887">
    <property type="term" value="F:ATP hydrolysis activity"/>
    <property type="evidence" value="ECO:0007669"/>
    <property type="project" value="TreeGrafter"/>
</dbReference>
<dbReference type="PANTHER" id="PTHR43384">
    <property type="entry name" value="SEPTUM SITE-DETERMINING PROTEIN MIND HOMOLOG, CHLOROPLASTIC-RELATED"/>
    <property type="match status" value="1"/>
</dbReference>
<dbReference type="CDD" id="cd17536">
    <property type="entry name" value="REC_YesN-like"/>
    <property type="match status" value="1"/>
</dbReference>
<reference evidence="5 6" key="1">
    <citation type="journal article" date="2012" name="BMC Genomics">
        <title>Genome-guided analysis of physiological and morphological traits of the fermentative acetate oxidizer Thermacetogenium phaeum.</title>
        <authorList>
            <person name="Oehler D."/>
            <person name="Poehlein A."/>
            <person name="Leimbach A."/>
            <person name="Muller N."/>
            <person name="Daniel R."/>
            <person name="Gottschalk G."/>
            <person name="Schink B."/>
        </authorList>
    </citation>
    <scope>NUCLEOTIDE SEQUENCE [LARGE SCALE GENOMIC DNA]</scope>
    <source>
        <strain evidence="6">ATCC BAA-254 / DSM 26808 / PB</strain>
    </source>
</reference>